<dbReference type="Pfam" id="PF08729">
    <property type="entry name" value="HUN"/>
    <property type="match status" value="1"/>
</dbReference>
<feature type="region of interest" description="Disordered" evidence="2">
    <location>
        <begin position="350"/>
        <end position="369"/>
    </location>
</feature>
<feature type="compositionally biased region" description="Low complexity" evidence="2">
    <location>
        <begin position="196"/>
        <end position="220"/>
    </location>
</feature>
<keyword evidence="1" id="KW-0597">Phosphoprotein</keyword>
<feature type="domain" description="Hpc2-related" evidence="3">
    <location>
        <begin position="355"/>
        <end position="403"/>
    </location>
</feature>
<keyword evidence="6" id="KW-1185">Reference proteome</keyword>
<feature type="region of interest" description="Disordered" evidence="2">
    <location>
        <begin position="769"/>
        <end position="801"/>
    </location>
</feature>
<proteinExistence type="predicted"/>
<feature type="compositionally biased region" description="Basic and acidic residues" evidence="2">
    <location>
        <begin position="680"/>
        <end position="690"/>
    </location>
</feature>
<comment type="caution">
    <text evidence="5">The sequence shown here is derived from an EMBL/GenBank/DDBJ whole genome shotgun (WGS) entry which is preliminary data.</text>
</comment>
<dbReference type="InterPro" id="IPR014840">
    <property type="entry name" value="HRD"/>
</dbReference>
<feature type="domain" description="Ubinuclein middle" evidence="4">
    <location>
        <begin position="545"/>
        <end position="762"/>
    </location>
</feature>
<evidence type="ECO:0008006" key="7">
    <source>
        <dbReference type="Google" id="ProtNLM"/>
    </source>
</evidence>
<evidence type="ECO:0000256" key="2">
    <source>
        <dbReference type="SAM" id="MobiDB-lite"/>
    </source>
</evidence>
<name>A0A5D3ATV9_9TREE</name>
<feature type="region of interest" description="Disordered" evidence="2">
    <location>
        <begin position="406"/>
        <end position="469"/>
    </location>
</feature>
<dbReference type="EMBL" id="NIDF01000098">
    <property type="protein sequence ID" value="TYJ53206.1"/>
    <property type="molecule type" value="Genomic_DNA"/>
</dbReference>
<feature type="compositionally biased region" description="Pro residues" evidence="2">
    <location>
        <begin position="1"/>
        <end position="19"/>
    </location>
</feature>
<gene>
    <name evidence="5" type="ORF">B9479_006184</name>
</gene>
<feature type="compositionally biased region" description="Acidic residues" evidence="2">
    <location>
        <begin position="110"/>
        <end position="166"/>
    </location>
</feature>
<dbReference type="PANTHER" id="PTHR48125">
    <property type="entry name" value="LP07818P1"/>
    <property type="match status" value="1"/>
</dbReference>
<accession>A0A5D3ATV9</accession>
<sequence>MSQSPPPPQPQPQQSPGQPPQTRLATPDKTPSTLVEVVAPVTTDQTIIEIDAGPVVNDEARDKTPTNAKPDTPPPQPTVTPVQVAPDSSADIDMTLAEDVDQTPEIPAGEAEDDGGDHEEEENDEGEIDVEGEDGEDGEDSEEEEDEEEEDEESDGDESEDLEESPEIIAIDGPNGPPRPFSLPPAIKAEPQSPGAQPTSEAPPTTTTTPADTDVPIATAVEGEANVLVPKKKKRARLRTPDDDDDFAPPPPPMKTIRLERTMLPPGETLEWNILDEAREKGLCIAWGVGVLEDLPAGVKIPAVEVTGDVPLGDGMDVDGQGEGVAAPAPGAIFGGGDDDPEEIARRLEEKYGEKKKTKKKKRPTDYDLEDPFIDDADILIDAPTHYQRPKKEGFFVHAGQLELMEESPGKKRQANGKPKSAQHKSTQAKAKTTPGLGGGSEARPSLSSALVAQRKESQSGQLESTPVVRAEDQPPVDRIMFKNASREDQYLPPYTSLPEPVAQVLMTLRLKSLQHDWDHTNRGKFPDHLKPEMQKACQIAYQNDVFTGISTTNNPARRGDQSFFISLTSVFPYNLFTLTKLAVKLSYHDYLQWMQDCEDEGLRQFRSIVDKDANEWIEKYEASRAEWEQEVAGWDAKHQRATQATEGSALSPPPPSSPQESPALPSTATPTNAPSSSVENKEKPDVRPAEPAKRFLWTGEMREVYWQLIENVMDMADMVKIGADWNIANHKQGKEWSEQSIRLRLYKKVVDCFPEGYSNNNVVSREMTKIKKRKEEAAKSKEAVKDETKDGAGGSGEAAA</sequence>
<dbReference type="Pfam" id="PF14075">
    <property type="entry name" value="UBN_AB"/>
    <property type="match status" value="1"/>
</dbReference>
<evidence type="ECO:0000313" key="5">
    <source>
        <dbReference type="EMBL" id="TYJ53206.1"/>
    </source>
</evidence>
<reference evidence="5 6" key="1">
    <citation type="submission" date="2017-05" db="EMBL/GenBank/DDBJ databases">
        <title>The Genome Sequence of Tsuchiyaea wingfieldii DSM 27421.</title>
        <authorList>
            <person name="Cuomo C."/>
            <person name="Passer A."/>
            <person name="Billmyre B."/>
            <person name="Heitman J."/>
        </authorList>
    </citation>
    <scope>NUCLEOTIDE SEQUENCE [LARGE SCALE GENOMIC DNA]</scope>
    <source>
        <strain evidence="5 6">DSM 27421</strain>
    </source>
</reference>
<dbReference type="PANTHER" id="PTHR48125:SF10">
    <property type="entry name" value="OS12G0136300 PROTEIN"/>
    <property type="match status" value="1"/>
</dbReference>
<evidence type="ECO:0000256" key="1">
    <source>
        <dbReference type="ARBA" id="ARBA00022553"/>
    </source>
</evidence>
<evidence type="ECO:0000313" key="6">
    <source>
        <dbReference type="Proteomes" id="UP000322245"/>
    </source>
</evidence>
<dbReference type="InterPro" id="IPR026947">
    <property type="entry name" value="UBN_middle_dom"/>
</dbReference>
<evidence type="ECO:0000259" key="4">
    <source>
        <dbReference type="Pfam" id="PF14075"/>
    </source>
</evidence>
<dbReference type="Proteomes" id="UP000322245">
    <property type="component" value="Unassembled WGS sequence"/>
</dbReference>
<feature type="compositionally biased region" description="Basic and acidic residues" evidence="2">
    <location>
        <begin position="769"/>
        <end position="791"/>
    </location>
</feature>
<dbReference type="AlphaFoldDB" id="A0A5D3ATV9"/>
<evidence type="ECO:0000259" key="3">
    <source>
        <dbReference type="Pfam" id="PF08729"/>
    </source>
</evidence>
<feature type="region of interest" description="Disordered" evidence="2">
    <location>
        <begin position="632"/>
        <end position="690"/>
    </location>
</feature>
<organism evidence="5 6">
    <name type="scientific">Cryptococcus floricola</name>
    <dbReference type="NCBI Taxonomy" id="2591691"/>
    <lineage>
        <taxon>Eukaryota</taxon>
        <taxon>Fungi</taxon>
        <taxon>Dikarya</taxon>
        <taxon>Basidiomycota</taxon>
        <taxon>Agaricomycotina</taxon>
        <taxon>Tremellomycetes</taxon>
        <taxon>Tremellales</taxon>
        <taxon>Cryptococcaceae</taxon>
        <taxon>Cryptococcus</taxon>
    </lineage>
</organism>
<protein>
    <recommendedName>
        <fullName evidence="7">Ubinuclein middle domain-containing protein</fullName>
    </recommendedName>
</protein>
<feature type="region of interest" description="Disordered" evidence="2">
    <location>
        <begin position="1"/>
        <end position="257"/>
    </location>
</feature>
<feature type="compositionally biased region" description="Low complexity" evidence="2">
    <location>
        <begin position="659"/>
        <end position="678"/>
    </location>
</feature>
<feature type="compositionally biased region" description="Gly residues" evidence="2">
    <location>
        <begin position="792"/>
        <end position="801"/>
    </location>
</feature>